<dbReference type="PROSITE" id="PS50930">
    <property type="entry name" value="HTH_LYTTR"/>
    <property type="match status" value="1"/>
</dbReference>
<proteinExistence type="predicted"/>
<dbReference type="InterPro" id="IPR029016">
    <property type="entry name" value="GAF-like_dom_sf"/>
</dbReference>
<dbReference type="Gene3D" id="2.40.50.1020">
    <property type="entry name" value="LytTr DNA-binding domain"/>
    <property type="match status" value="1"/>
</dbReference>
<dbReference type="Proteomes" id="UP001596302">
    <property type="component" value="Unassembled WGS sequence"/>
</dbReference>
<protein>
    <submittedName>
        <fullName evidence="2">LytTR family transcriptional regulator DNA-binding domain-containing protein</fullName>
    </submittedName>
</protein>
<dbReference type="InterPro" id="IPR007492">
    <property type="entry name" value="LytTR_DNA-bd_dom"/>
</dbReference>
<evidence type="ECO:0000259" key="1">
    <source>
        <dbReference type="PROSITE" id="PS50930"/>
    </source>
</evidence>
<dbReference type="PANTHER" id="PTHR37299:SF1">
    <property type="entry name" value="STAGE 0 SPORULATION PROTEIN A HOMOLOG"/>
    <property type="match status" value="1"/>
</dbReference>
<feature type="domain" description="HTH LytTR-type" evidence="1">
    <location>
        <begin position="353"/>
        <end position="460"/>
    </location>
</feature>
<comment type="caution">
    <text evidence="2">The sequence shown here is derived from an EMBL/GenBank/DDBJ whole genome shotgun (WGS) entry which is preliminary data.</text>
</comment>
<name>A0ABW1J8W5_9PSEU</name>
<accession>A0ABW1J8W5</accession>
<evidence type="ECO:0000313" key="2">
    <source>
        <dbReference type="EMBL" id="MFC5997054.1"/>
    </source>
</evidence>
<reference evidence="3" key="1">
    <citation type="journal article" date="2019" name="Int. J. Syst. Evol. Microbiol.">
        <title>The Global Catalogue of Microorganisms (GCM) 10K type strain sequencing project: providing services to taxonomists for standard genome sequencing and annotation.</title>
        <authorList>
            <consortium name="The Broad Institute Genomics Platform"/>
            <consortium name="The Broad Institute Genome Sequencing Center for Infectious Disease"/>
            <person name="Wu L."/>
            <person name="Ma J."/>
        </authorList>
    </citation>
    <scope>NUCLEOTIDE SEQUENCE [LARGE SCALE GENOMIC DNA]</scope>
    <source>
        <strain evidence="3">CCM 8391</strain>
    </source>
</reference>
<gene>
    <name evidence="2" type="ORF">ACFQE5_22845</name>
</gene>
<dbReference type="SMART" id="SM00850">
    <property type="entry name" value="LytTR"/>
    <property type="match status" value="1"/>
</dbReference>
<sequence length="460" mass="49791">MSIDSGALEDTLDYGDQIAREWERFVAGEDQVTGVPADVVRSWFRCREEYRVDPSLGEAPAAPIPSEHASLYDVVFAELGGSAVSIQREVENLDCVVSVADGAGRILAAWGDRSALRRARDNNLAPMSSWAEGASGTNGIGTAVESAGPVLIRGAEHWCQGFQNWVCGGIAVRDVVTGEPAAILTISRWRTSLPHAVTRWLSDGVATAKEALRRTARQAGLELVGAFGQAHLPPGGGMVALDRAGKVVLADDQASLYLDVPACHPAVDPATRWEVGLSRLARLASENGRRDPSWIGYSQIDTQLSNEPIAVTVRPVFSSRRVIGSLVFFGKDEGEPLSSVGDAERYGASPRRIVGTRGDRLVLLRPGEVRFAEADGNDIWLSTDRGRLQSSGHSLDKLEGEFSTSGFLRVHRRFLVNLNHVREVERGFKGELFLVLDTRGNEVVPVSRRNAALVRRALGI</sequence>
<dbReference type="RefSeq" id="WP_379587963.1">
    <property type="nucleotide sequence ID" value="NZ_JBHSQW010000044.1"/>
</dbReference>
<keyword evidence="2" id="KW-0238">DNA-binding</keyword>
<dbReference type="GO" id="GO:0003677">
    <property type="term" value="F:DNA binding"/>
    <property type="evidence" value="ECO:0007669"/>
    <property type="project" value="UniProtKB-KW"/>
</dbReference>
<dbReference type="Pfam" id="PF04397">
    <property type="entry name" value="LytTR"/>
    <property type="match status" value="1"/>
</dbReference>
<dbReference type="EMBL" id="JBHSQW010000044">
    <property type="protein sequence ID" value="MFC5997054.1"/>
    <property type="molecule type" value="Genomic_DNA"/>
</dbReference>
<dbReference type="Gene3D" id="3.30.450.40">
    <property type="match status" value="1"/>
</dbReference>
<evidence type="ECO:0000313" key="3">
    <source>
        <dbReference type="Proteomes" id="UP001596302"/>
    </source>
</evidence>
<keyword evidence="3" id="KW-1185">Reference proteome</keyword>
<dbReference type="InterPro" id="IPR046947">
    <property type="entry name" value="LytR-like"/>
</dbReference>
<dbReference type="PANTHER" id="PTHR37299">
    <property type="entry name" value="TRANSCRIPTIONAL REGULATOR-RELATED"/>
    <property type="match status" value="1"/>
</dbReference>
<organism evidence="2 3">
    <name type="scientific">Pseudonocardia hispaniensis</name>
    <dbReference type="NCBI Taxonomy" id="904933"/>
    <lineage>
        <taxon>Bacteria</taxon>
        <taxon>Bacillati</taxon>
        <taxon>Actinomycetota</taxon>
        <taxon>Actinomycetes</taxon>
        <taxon>Pseudonocardiales</taxon>
        <taxon>Pseudonocardiaceae</taxon>
        <taxon>Pseudonocardia</taxon>
    </lineage>
</organism>